<protein>
    <submittedName>
        <fullName evidence="2">DNA double-strand break repair nuclease NurA</fullName>
    </submittedName>
</protein>
<accession>A0AAX4L2Y2</accession>
<evidence type="ECO:0000259" key="1">
    <source>
        <dbReference type="SMART" id="SM00933"/>
    </source>
</evidence>
<dbReference type="Pfam" id="PF09376">
    <property type="entry name" value="NurA"/>
    <property type="match status" value="1"/>
</dbReference>
<proteinExistence type="predicted"/>
<dbReference type="InterPro" id="IPR018977">
    <property type="entry name" value="NurA_domain"/>
</dbReference>
<dbReference type="Proteomes" id="UP001432202">
    <property type="component" value="Chromosome"/>
</dbReference>
<dbReference type="AlphaFoldDB" id="A0AAX4L2Y2"/>
<dbReference type="InterPro" id="IPR053461">
    <property type="entry name" value="DSB_repair_nuclease_NurA"/>
</dbReference>
<gene>
    <name evidence="2" type="primary">nurA</name>
    <name evidence="2" type="ORF">V6M85_05200</name>
</gene>
<dbReference type="NCBIfam" id="NF041033">
    <property type="entry name" value="NurA_Sulf"/>
    <property type="match status" value="1"/>
</dbReference>
<organism evidence="2 3">
    <name type="scientific">Sulfolobus tengchongensis</name>
    <dbReference type="NCBI Taxonomy" id="207809"/>
    <lineage>
        <taxon>Archaea</taxon>
        <taxon>Thermoproteota</taxon>
        <taxon>Thermoprotei</taxon>
        <taxon>Sulfolobales</taxon>
        <taxon>Sulfolobaceae</taxon>
        <taxon>Sulfolobus</taxon>
    </lineage>
</organism>
<feature type="domain" description="NurA" evidence="1">
    <location>
        <begin position="51"/>
        <end position="310"/>
    </location>
</feature>
<evidence type="ECO:0000313" key="2">
    <source>
        <dbReference type="EMBL" id="WWQ61475.1"/>
    </source>
</evidence>
<dbReference type="SMART" id="SM00933">
    <property type="entry name" value="NurA"/>
    <property type="match status" value="1"/>
</dbReference>
<reference evidence="2 3" key="1">
    <citation type="submission" date="2024-02" db="EMBL/GenBank/DDBJ databases">
        <title>STSV induces naive adaptation in Sulfolobus.</title>
        <authorList>
            <person name="Xiang X."/>
            <person name="Song M."/>
        </authorList>
    </citation>
    <scope>NUCLEOTIDE SEQUENCE [LARGE SCALE GENOMIC DNA]</scope>
    <source>
        <strain evidence="2 3">RT2</strain>
    </source>
</reference>
<evidence type="ECO:0000313" key="3">
    <source>
        <dbReference type="Proteomes" id="UP001432202"/>
    </source>
</evidence>
<dbReference type="EMBL" id="CP146016">
    <property type="protein sequence ID" value="WWQ61475.1"/>
    <property type="molecule type" value="Genomic_DNA"/>
</dbReference>
<keyword evidence="3" id="KW-1185">Reference proteome</keyword>
<dbReference type="RefSeq" id="WP_338603863.1">
    <property type="nucleotide sequence ID" value="NZ_CP146016.1"/>
</dbReference>
<name>A0AAX4L2Y2_9CREN</name>
<dbReference type="GeneID" id="89336142"/>
<sequence length="338" mass="38775">MIRKIYDMLIKNQREIKNQIYNTANYLKQEIQEKIKEYWNNYTPNTQLGQLEFVAVDGGSFSKAMRIGIIYAVGAESVIGDKGGVKPLGEDGRIGIFKPGNDAQERISLLMEALELLLALKDGKLGDYVLMDGSLNKKIGKKVDIQKFSKDELNLVENVDIDSIINLKDEEKMKDLLTLTNQLLISKIIEEYDGKVLWISKTSRSRDLFDTDYPDITVFELFTEETGFSNPIVKNIASEKVSNYDKVEILKNMEYSTFYARLDKGKRVIRIDITGRIDENIAKDIIDSISGISVKGYPFPLLKAHIDVRFSKSDREKIIRMIGSRLYKNIEWWPTQFD</sequence>